<keyword evidence="1 6" id="KW-0479">Metal-binding</keyword>
<feature type="binding site" evidence="6">
    <location>
        <position position="333"/>
    </location>
    <ligand>
        <name>Mn(2+)</name>
        <dbReference type="ChEBI" id="CHEBI:29035"/>
    </ligand>
</feature>
<evidence type="ECO:0000259" key="8">
    <source>
        <dbReference type="Pfam" id="PF11762"/>
    </source>
</evidence>
<proteinExistence type="inferred from homology"/>
<evidence type="ECO:0000256" key="5">
    <source>
        <dbReference type="ARBA" id="ARBA00023277"/>
    </source>
</evidence>
<dbReference type="EC" id="5.3.1.4" evidence="6"/>
<dbReference type="PIRSF" id="PIRSF001478">
    <property type="entry name" value="L-ara_isomerase"/>
    <property type="match status" value="1"/>
</dbReference>
<accession>A0A4R8DIJ1</accession>
<reference evidence="10 11" key="1">
    <citation type="submission" date="2019-03" db="EMBL/GenBank/DDBJ databases">
        <title>Genomic Encyclopedia of Type Strains, Phase IV (KMG-IV): sequencing the most valuable type-strain genomes for metagenomic binning, comparative biology and taxonomic classification.</title>
        <authorList>
            <person name="Goeker M."/>
        </authorList>
    </citation>
    <scope>NUCLEOTIDE SEQUENCE [LARGE SCALE GENOMIC DNA]</scope>
    <source>
        <strain evidence="10 11">DSM 100059</strain>
    </source>
</reference>
<dbReference type="Gene3D" id="3.40.50.10940">
    <property type="match status" value="1"/>
</dbReference>
<evidence type="ECO:0000313" key="10">
    <source>
        <dbReference type="EMBL" id="TDW97395.1"/>
    </source>
</evidence>
<comment type="similarity">
    <text evidence="6">Belongs to the arabinose isomerase family.</text>
</comment>
<name>A0A4R8DIJ1_9BACT</name>
<dbReference type="UniPathway" id="UPA00145">
    <property type="reaction ID" value="UER00565"/>
</dbReference>
<evidence type="ECO:0000259" key="7">
    <source>
        <dbReference type="Pfam" id="PF02610"/>
    </source>
</evidence>
<dbReference type="HAMAP" id="MF_00519">
    <property type="entry name" value="Arabinose_Isome"/>
    <property type="match status" value="1"/>
</dbReference>
<gene>
    <name evidence="6" type="primary">araA</name>
    <name evidence="10" type="ORF">EDB95_5243</name>
</gene>
<keyword evidence="5 6" id="KW-0119">Carbohydrate metabolism</keyword>
<comment type="function">
    <text evidence="6">Catalyzes the conversion of L-arabinose to L-ribulose.</text>
</comment>
<dbReference type="RefSeq" id="WP_133999556.1">
    <property type="nucleotide sequence ID" value="NZ_SODV01000002.1"/>
</dbReference>
<dbReference type="Proteomes" id="UP000294498">
    <property type="component" value="Unassembled WGS sequence"/>
</dbReference>
<protein>
    <recommendedName>
        <fullName evidence="6">L-arabinose isomerase</fullName>
        <ecNumber evidence="6">5.3.1.4</ecNumber>
    </recommendedName>
</protein>
<dbReference type="InterPro" id="IPR004216">
    <property type="entry name" value="Fuc/Ara_isomerase_C"/>
</dbReference>
<keyword evidence="2 6" id="KW-0054">Arabinose catabolism</keyword>
<feature type="domain" description="L-arabinose isomerase central" evidence="9">
    <location>
        <begin position="177"/>
        <end position="324"/>
    </location>
</feature>
<dbReference type="OrthoDB" id="9765600at2"/>
<comment type="cofactor">
    <cofactor evidence="6">
        <name>Mn(2+)</name>
        <dbReference type="ChEBI" id="CHEBI:29035"/>
    </cofactor>
    <text evidence="6">Binds 1 Mn(2+) ion per subunit.</text>
</comment>
<dbReference type="AlphaFoldDB" id="A0A4R8DIJ1"/>
<keyword evidence="4 6" id="KW-0413">Isomerase</keyword>
<evidence type="ECO:0000256" key="3">
    <source>
        <dbReference type="ARBA" id="ARBA00023211"/>
    </source>
</evidence>
<dbReference type="InterPro" id="IPR038583">
    <property type="entry name" value="AraA_N_sf"/>
</dbReference>
<feature type="domain" description="L-arabinose isomerase C-terminal" evidence="8">
    <location>
        <begin position="328"/>
        <end position="471"/>
    </location>
</feature>
<dbReference type="NCBIfam" id="NF002795">
    <property type="entry name" value="PRK02929.1"/>
    <property type="match status" value="1"/>
</dbReference>
<dbReference type="GO" id="GO:0005829">
    <property type="term" value="C:cytosol"/>
    <property type="evidence" value="ECO:0007669"/>
    <property type="project" value="TreeGrafter"/>
</dbReference>
<comment type="pathway">
    <text evidence="6">Carbohydrate degradation; L-arabinose degradation via L-ribulose; D-xylulose 5-phosphate from L-arabinose (bacterial route): step 1/3.</text>
</comment>
<dbReference type="SUPFAM" id="SSF50443">
    <property type="entry name" value="FucI/AraA C-terminal domain-like"/>
    <property type="match status" value="1"/>
</dbReference>
<dbReference type="InterPro" id="IPR055390">
    <property type="entry name" value="AraA_central"/>
</dbReference>
<feature type="binding site" evidence="6">
    <location>
        <position position="306"/>
    </location>
    <ligand>
        <name>Mn(2+)</name>
        <dbReference type="ChEBI" id="CHEBI:29035"/>
    </ligand>
</feature>
<feature type="binding site" evidence="6">
    <location>
        <position position="449"/>
    </location>
    <ligand>
        <name>Mn(2+)</name>
        <dbReference type="ChEBI" id="CHEBI:29035"/>
    </ligand>
</feature>
<evidence type="ECO:0000256" key="1">
    <source>
        <dbReference type="ARBA" id="ARBA00022723"/>
    </source>
</evidence>
<sequence length="500" mass="55627">MKDLKTLEAWFVTGSQHLYGEETLRQVAEHSRIIAGALNDAPQIPVRIVFKPVVKTPEEIYHLLQEANTQANCVGIIAWMHTFSPAKMWIGGLKVLQKPLLHLHTQFNRDIPWGEIDMDFMNLNQSAHGDREFGFIMSRMRLNRKVVTGHWQDPQVHERLDAWLRAACGWHDWQGARFVRFGDNMRQVAVTEGDKVEAELKFGYSVNTHGVGDLVAEVNAVKESLVDDLCAEYDKVYTLAPALKKGGAQHASLRDAARIEAGLRAFLEKGKFKGFTDTFEDLHGLVQLPGIASQRLMAEGYGFGGEGDWKTAALVRAMKVMASGLKGGNSFMEDYTYHFDPNNAMVLGSHMLEICPSIADNKPSCEIHPLGIGGKADPVRLVFNSAAGPALNASIIDMGNRFRLLVNEVVAVNPIHSLPKLPVARVLWKPYPDMATACSAWILAGGAHHTCYSQNLTAEHLEDFSEMAGIELVLIGKDTKLHSFKNELRWSEVYYKVGQL</sequence>
<dbReference type="InterPro" id="IPR009015">
    <property type="entry name" value="Fucose_isomerase_N/cen_sf"/>
</dbReference>
<dbReference type="PANTHER" id="PTHR38464:SF1">
    <property type="entry name" value="L-ARABINOSE ISOMERASE"/>
    <property type="match status" value="1"/>
</dbReference>
<comment type="catalytic activity">
    <reaction evidence="6">
        <text>beta-L-arabinopyranose = L-ribulose</text>
        <dbReference type="Rhea" id="RHEA:14821"/>
        <dbReference type="ChEBI" id="CHEBI:16880"/>
        <dbReference type="ChEBI" id="CHEBI:40886"/>
        <dbReference type="EC" id="5.3.1.4"/>
    </reaction>
</comment>
<dbReference type="EMBL" id="SODV01000002">
    <property type="protein sequence ID" value="TDW97395.1"/>
    <property type="molecule type" value="Genomic_DNA"/>
</dbReference>
<dbReference type="Pfam" id="PF02610">
    <property type="entry name" value="AraA_N"/>
    <property type="match status" value="1"/>
</dbReference>
<evidence type="ECO:0000256" key="6">
    <source>
        <dbReference type="HAMAP-Rule" id="MF_00519"/>
    </source>
</evidence>
<feature type="domain" description="L-arabinose isomerase N-terminal" evidence="7">
    <location>
        <begin position="8"/>
        <end position="174"/>
    </location>
</feature>
<dbReference type="InterPro" id="IPR055389">
    <property type="entry name" value="AraA_N"/>
</dbReference>
<dbReference type="CDD" id="cd03557">
    <property type="entry name" value="L-arabinose_isomerase"/>
    <property type="match status" value="1"/>
</dbReference>
<keyword evidence="11" id="KW-1185">Reference proteome</keyword>
<dbReference type="InterPro" id="IPR003762">
    <property type="entry name" value="Lara_isomerase"/>
</dbReference>
<dbReference type="Pfam" id="PF24856">
    <property type="entry name" value="AraA_central"/>
    <property type="match status" value="1"/>
</dbReference>
<dbReference type="GO" id="GO:0019569">
    <property type="term" value="P:L-arabinose catabolic process to D-xylulose 5-phosphate"/>
    <property type="evidence" value="ECO:0007669"/>
    <property type="project" value="UniProtKB-UniRule"/>
</dbReference>
<organism evidence="10 11">
    <name type="scientific">Dinghuibacter silviterrae</name>
    <dbReference type="NCBI Taxonomy" id="1539049"/>
    <lineage>
        <taxon>Bacteria</taxon>
        <taxon>Pseudomonadati</taxon>
        <taxon>Bacteroidota</taxon>
        <taxon>Chitinophagia</taxon>
        <taxon>Chitinophagales</taxon>
        <taxon>Chitinophagaceae</taxon>
        <taxon>Dinghuibacter</taxon>
    </lineage>
</organism>
<evidence type="ECO:0000313" key="11">
    <source>
        <dbReference type="Proteomes" id="UP000294498"/>
    </source>
</evidence>
<dbReference type="GO" id="GO:0008733">
    <property type="term" value="F:L-arabinose isomerase activity"/>
    <property type="evidence" value="ECO:0007669"/>
    <property type="project" value="UniProtKB-UniRule"/>
</dbReference>
<keyword evidence="3 6" id="KW-0464">Manganese</keyword>
<evidence type="ECO:0000256" key="2">
    <source>
        <dbReference type="ARBA" id="ARBA00022935"/>
    </source>
</evidence>
<evidence type="ECO:0000259" key="9">
    <source>
        <dbReference type="Pfam" id="PF24856"/>
    </source>
</evidence>
<dbReference type="PANTHER" id="PTHR38464">
    <property type="entry name" value="L-ARABINOSE ISOMERASE"/>
    <property type="match status" value="1"/>
</dbReference>
<dbReference type="Pfam" id="PF11762">
    <property type="entry name" value="Arabinose_Iso_C"/>
    <property type="match status" value="1"/>
</dbReference>
<dbReference type="InterPro" id="IPR024664">
    <property type="entry name" value="Ara_Isoase_C"/>
</dbReference>
<comment type="caution">
    <text evidence="10">The sequence shown here is derived from an EMBL/GenBank/DDBJ whole genome shotgun (WGS) entry which is preliminary data.</text>
</comment>
<feature type="binding site" evidence="6">
    <location>
        <position position="350"/>
    </location>
    <ligand>
        <name>Mn(2+)</name>
        <dbReference type="ChEBI" id="CHEBI:29035"/>
    </ligand>
</feature>
<dbReference type="SUPFAM" id="SSF53743">
    <property type="entry name" value="FucI/AraA N-terminal and middle domains"/>
    <property type="match status" value="1"/>
</dbReference>
<evidence type="ECO:0000256" key="4">
    <source>
        <dbReference type="ARBA" id="ARBA00023235"/>
    </source>
</evidence>
<dbReference type="GO" id="GO:0030145">
    <property type="term" value="F:manganese ion binding"/>
    <property type="evidence" value="ECO:0007669"/>
    <property type="project" value="UniProtKB-UniRule"/>
</dbReference>